<dbReference type="AlphaFoldDB" id="A0A0B6AC80"/>
<dbReference type="NCBIfam" id="TIGR02352">
    <property type="entry name" value="thiamin_ThiO"/>
    <property type="match status" value="1"/>
</dbReference>
<dbReference type="GeneID" id="93640906"/>
<dbReference type="HOGENOM" id="CLU_007884_4_5_9"/>
<dbReference type="RefSeq" id="WP_034654527.1">
    <property type="nucleotide sequence ID" value="NZ_BCVB01000014.1"/>
</dbReference>
<dbReference type="UniPathway" id="UPA00060"/>
<dbReference type="Gene3D" id="3.30.9.10">
    <property type="entry name" value="D-Amino Acid Oxidase, subunit A, domain 2"/>
    <property type="match status" value="1"/>
</dbReference>
<dbReference type="InterPro" id="IPR006076">
    <property type="entry name" value="FAD-dep_OxRdtase"/>
</dbReference>
<sequence>MKQHYDVLLIGGGIISSSIAYHLSKQGASVAILERNQIGCEASSAAAGILGAQAEIDEEGPLLDLAIKSRSMFPELVKELKEKTAIDVELIQKGLLKVAVTEEDAHVLKKKAAQHHGWDEHVRWIDVKEARLLEPGLSPDIYGAITIPGDGQLAPAKLTQALAHGALYHGADVFEYCDVHSLIMESETVKGVQTSKGSFYGEKVVIAAGSWAKRFISSEHLGHVFPVKGECIALRSHKPLLSKTIFLDEGFYLVPKTGGRIVIGATKLQHDFTKTVSAQGIQFLLNKASALLPAIKEATFEKAWAGLRPQTNDGWPYLGEHPEIANLHMAFGHYRNGILLSAATGKIMADALLGKKPNHSFFTSFQLTRVMEGVH</sequence>
<evidence type="ECO:0000256" key="5">
    <source>
        <dbReference type="ARBA" id="ARBA00050018"/>
    </source>
</evidence>
<comment type="catalytic activity">
    <reaction evidence="4">
        <text>glycine + O2 + H2O = glyoxylate + H2O2 + NH4(+)</text>
        <dbReference type="Rhea" id="RHEA:11532"/>
        <dbReference type="ChEBI" id="CHEBI:15377"/>
        <dbReference type="ChEBI" id="CHEBI:15379"/>
        <dbReference type="ChEBI" id="CHEBI:16240"/>
        <dbReference type="ChEBI" id="CHEBI:28938"/>
        <dbReference type="ChEBI" id="CHEBI:36655"/>
        <dbReference type="ChEBI" id="CHEBI:57305"/>
        <dbReference type="EC" id="1.4.3.19"/>
    </reaction>
</comment>
<evidence type="ECO:0000256" key="1">
    <source>
        <dbReference type="ARBA" id="ARBA00004948"/>
    </source>
</evidence>
<reference evidence="7 8" key="1">
    <citation type="journal article" date="2015" name="Genome Announc.">
        <title>Complete genome sequences for 35 biothreat assay-relevant bacillus species.</title>
        <authorList>
            <person name="Johnson S.L."/>
            <person name="Daligault H.E."/>
            <person name="Davenport K.W."/>
            <person name="Jaissle J."/>
            <person name="Frey K.G."/>
            <person name="Ladner J.T."/>
            <person name="Broomall S.M."/>
            <person name="Bishop-Lilly K.A."/>
            <person name="Bruce D.C."/>
            <person name="Gibbons H.S."/>
            <person name="Coyne S.R."/>
            <person name="Lo C.C."/>
            <person name="Meincke L."/>
            <person name="Munk A.C."/>
            <person name="Koroleva G.I."/>
            <person name="Rosenzweig C.N."/>
            <person name="Palacios G.F."/>
            <person name="Redden C.L."/>
            <person name="Minogue T.D."/>
            <person name="Chain P.S."/>
        </authorList>
    </citation>
    <scope>NUCLEOTIDE SEQUENCE [LARGE SCALE GENOMIC DNA]</scope>
    <source>
        <strain evidence="8">ATCC 14581 / DSM 32 / JCM 2506 / NBRC 15308 / NCIMB 9376 / NCTC 10342 / NRRL B-14308 / VKM B-512</strain>
    </source>
</reference>
<dbReference type="Proteomes" id="UP000031829">
    <property type="component" value="Chromosome"/>
</dbReference>
<dbReference type="InterPro" id="IPR012727">
    <property type="entry name" value="Gly_oxidase_ThiO"/>
</dbReference>
<dbReference type="KEGG" id="bmeg:BG04_2841"/>
<dbReference type="Pfam" id="PF01266">
    <property type="entry name" value="DAO"/>
    <property type="match status" value="1"/>
</dbReference>
<dbReference type="GO" id="GO:0009229">
    <property type="term" value="P:thiamine diphosphate biosynthetic process"/>
    <property type="evidence" value="ECO:0007669"/>
    <property type="project" value="UniProtKB-UniPathway"/>
</dbReference>
<proteinExistence type="predicted"/>
<dbReference type="GO" id="GO:0043799">
    <property type="term" value="F:glycine oxidase activity"/>
    <property type="evidence" value="ECO:0007669"/>
    <property type="project" value="UniProtKB-EC"/>
</dbReference>
<dbReference type="PANTHER" id="PTHR13847">
    <property type="entry name" value="SARCOSINE DEHYDROGENASE-RELATED"/>
    <property type="match status" value="1"/>
</dbReference>
<keyword evidence="2" id="KW-0784">Thiamine biosynthesis</keyword>
<dbReference type="InterPro" id="IPR036188">
    <property type="entry name" value="FAD/NAD-bd_sf"/>
</dbReference>
<dbReference type="GO" id="GO:0050660">
    <property type="term" value="F:flavin adenine dinucleotide binding"/>
    <property type="evidence" value="ECO:0007669"/>
    <property type="project" value="InterPro"/>
</dbReference>
<dbReference type="SUPFAM" id="SSF54373">
    <property type="entry name" value="FAD-linked reductases, C-terminal domain"/>
    <property type="match status" value="1"/>
</dbReference>
<dbReference type="EC" id="1.4.3.19" evidence="5"/>
<dbReference type="GO" id="GO:0005737">
    <property type="term" value="C:cytoplasm"/>
    <property type="evidence" value="ECO:0007669"/>
    <property type="project" value="TreeGrafter"/>
</dbReference>
<name>A0A0B6AC80_PRIM2</name>
<evidence type="ECO:0000256" key="2">
    <source>
        <dbReference type="ARBA" id="ARBA00022977"/>
    </source>
</evidence>
<protein>
    <recommendedName>
        <fullName evidence="5">glycine oxidase</fullName>
        <ecNumber evidence="5">1.4.3.19</ecNumber>
    </recommendedName>
</protein>
<evidence type="ECO:0000256" key="4">
    <source>
        <dbReference type="ARBA" id="ARBA00049872"/>
    </source>
</evidence>
<gene>
    <name evidence="7" type="primary">thiO</name>
    <name evidence="7" type="ORF">BG04_2841</name>
</gene>
<evidence type="ECO:0000256" key="3">
    <source>
        <dbReference type="ARBA" id="ARBA00023002"/>
    </source>
</evidence>
<evidence type="ECO:0000259" key="6">
    <source>
        <dbReference type="Pfam" id="PF01266"/>
    </source>
</evidence>
<feature type="domain" description="FAD dependent oxidoreductase" evidence="6">
    <location>
        <begin position="6"/>
        <end position="350"/>
    </location>
</feature>
<dbReference type="PANTHER" id="PTHR13847:SF289">
    <property type="entry name" value="GLYCINE OXIDASE"/>
    <property type="match status" value="1"/>
</dbReference>
<dbReference type="GO" id="GO:0009228">
    <property type="term" value="P:thiamine biosynthetic process"/>
    <property type="evidence" value="ECO:0007669"/>
    <property type="project" value="UniProtKB-KW"/>
</dbReference>
<keyword evidence="3 7" id="KW-0560">Oxidoreductase</keyword>
<evidence type="ECO:0000313" key="8">
    <source>
        <dbReference type="Proteomes" id="UP000031829"/>
    </source>
</evidence>
<organism evidence="7 8">
    <name type="scientific">Priestia megaterium (strain ATCC 14581 / DSM 32 / CCUG 1817 / JCM 2506 / NBRC 15308 / NCIMB 9376 / NCTC 10342 / NRRL B-14308 / VKM B-512 / Ford 19)</name>
    <name type="common">Bacillus megaterium</name>
    <dbReference type="NCBI Taxonomy" id="1348623"/>
    <lineage>
        <taxon>Bacteria</taxon>
        <taxon>Bacillati</taxon>
        <taxon>Bacillota</taxon>
        <taxon>Bacilli</taxon>
        <taxon>Bacillales</taxon>
        <taxon>Bacillaceae</taxon>
        <taxon>Priestia</taxon>
    </lineage>
</organism>
<comment type="pathway">
    <text evidence="1">Cofactor biosynthesis; thiamine diphosphate biosynthesis.</text>
</comment>
<evidence type="ECO:0000313" key="7">
    <source>
        <dbReference type="EMBL" id="AJI22530.1"/>
    </source>
</evidence>
<dbReference type="Gene3D" id="3.50.50.60">
    <property type="entry name" value="FAD/NAD(P)-binding domain"/>
    <property type="match status" value="1"/>
</dbReference>
<dbReference type="EMBL" id="CP009920">
    <property type="protein sequence ID" value="AJI22530.1"/>
    <property type="molecule type" value="Genomic_DNA"/>
</dbReference>
<dbReference type="SUPFAM" id="SSF51905">
    <property type="entry name" value="FAD/NAD(P)-binding domain"/>
    <property type="match status" value="1"/>
</dbReference>
<accession>A0A0B6AC80</accession>